<dbReference type="SUPFAM" id="SSF56553">
    <property type="entry name" value="Insert subdomain of RNA polymerase alpha subunit"/>
    <property type="match status" value="1"/>
</dbReference>
<sequence length="388" mass="45445">MAAEIYNINEQNDILTFEIRNANVSVINSIRRVVLSNIETLVFKGFPHNENNINIIKNNTKFNNEYLKHRISCIPIMNDDSGTFDNFRENYKIVVNVENNTSEIVYVTTKDIVIVNKTTNNEINKEEINRLFPPNKIIQDSDEYILICVLYPNHNSNNSPDSIHFEANFDIGTAKENSCWNVVSNCMYENVKDQAQINKIADNMQNISKKKDFQLLDAEKVYLPNEFKFTVETLGIFSNRQIIDKACNYIISKLNLILQFIKTNNSTEVLSQNELNRNITNGSMSKEELNFYENVYCMLYKEDNFYVFELKEDDYTIGKIIEKYLYEFNENGNIEFVGFKKDHPSTFNVKIYIKYKTKVSSSYVFIHLMNTANYLINMYQLIQSEFKN</sequence>
<evidence type="ECO:0000256" key="3">
    <source>
        <dbReference type="ARBA" id="ARBA00022844"/>
    </source>
</evidence>
<dbReference type="InterPro" id="IPR036643">
    <property type="entry name" value="RNApol_insert_sf"/>
</dbReference>
<reference evidence="6" key="1">
    <citation type="submission" date="2024-03" db="EMBL/GenBank/DDBJ databases">
        <title>Eukaryotic viruses encode the ribosomal protein eL40.</title>
        <authorList>
            <person name="Thomy J."/>
            <person name="Schvarcz C.R."/>
            <person name="McBeain K.A."/>
            <person name="Edwards K.F."/>
            <person name="Steward G.F."/>
        </authorList>
    </citation>
    <scope>NUCLEOTIDE SEQUENCE</scope>
    <source>
        <strain evidence="6">FloV-SA2</strain>
    </source>
</reference>
<keyword evidence="3" id="KW-0946">Virion</keyword>
<gene>
    <name evidence="6" type="ORF">FloV-SA2_00262</name>
</gene>
<dbReference type="GO" id="GO:0000428">
    <property type="term" value="C:DNA-directed RNA polymerase complex"/>
    <property type="evidence" value="ECO:0007669"/>
    <property type="project" value="UniProtKB-KW"/>
</dbReference>
<dbReference type="Gene3D" id="3.30.1360.10">
    <property type="entry name" value="RNA polymerase, RBP11-like subunit"/>
    <property type="match status" value="2"/>
</dbReference>
<organism evidence="6">
    <name type="scientific">Florenciella sp. virus SA2</name>
    <dbReference type="NCBI Taxonomy" id="3240092"/>
    <lineage>
        <taxon>Viruses</taxon>
    </lineage>
</organism>
<dbReference type="GO" id="GO:0046983">
    <property type="term" value="F:protein dimerization activity"/>
    <property type="evidence" value="ECO:0007669"/>
    <property type="project" value="InterPro"/>
</dbReference>
<dbReference type="GO" id="GO:0003899">
    <property type="term" value="F:DNA-directed RNA polymerase activity"/>
    <property type="evidence" value="ECO:0007669"/>
    <property type="project" value="InterPro"/>
</dbReference>
<dbReference type="InterPro" id="IPR036603">
    <property type="entry name" value="RBP11-like"/>
</dbReference>
<dbReference type="Pfam" id="PF13656">
    <property type="entry name" value="RNA_pol_L_2"/>
    <property type="match status" value="1"/>
</dbReference>
<protein>
    <submittedName>
        <fullName evidence="6">DNA-Directed RNA polymerase II Subunit D</fullName>
    </submittedName>
</protein>
<dbReference type="GO" id="GO:0006351">
    <property type="term" value="P:DNA-templated transcription"/>
    <property type="evidence" value="ECO:0007669"/>
    <property type="project" value="InterPro"/>
</dbReference>
<dbReference type="Pfam" id="PF01193">
    <property type="entry name" value="RNA_pol_L"/>
    <property type="match status" value="1"/>
</dbReference>
<accession>A0AB39JFC1</accession>
<comment type="subcellular location">
    <subcellularLocation>
        <location evidence="1">Virion</location>
    </subcellularLocation>
</comment>
<evidence type="ECO:0000256" key="1">
    <source>
        <dbReference type="ARBA" id="ARBA00004328"/>
    </source>
</evidence>
<dbReference type="InterPro" id="IPR011263">
    <property type="entry name" value="DNA-dir_RNA_pol_RpoA/D/Rpb3"/>
</dbReference>
<evidence type="ECO:0000313" key="6">
    <source>
        <dbReference type="EMBL" id="XDO02081.1"/>
    </source>
</evidence>
<dbReference type="SMART" id="SM00662">
    <property type="entry name" value="RPOLD"/>
    <property type="match status" value="1"/>
</dbReference>
<keyword evidence="4" id="KW-0804">Transcription</keyword>
<dbReference type="EMBL" id="PP542043">
    <property type="protein sequence ID" value="XDO02081.1"/>
    <property type="molecule type" value="Genomic_DNA"/>
</dbReference>
<dbReference type="InterPro" id="IPR009025">
    <property type="entry name" value="RBP11-like_dimer"/>
</dbReference>
<keyword evidence="2 6" id="KW-0240">DNA-directed RNA polymerase</keyword>
<evidence type="ECO:0000256" key="2">
    <source>
        <dbReference type="ARBA" id="ARBA00022478"/>
    </source>
</evidence>
<dbReference type="Gene3D" id="2.170.120.12">
    <property type="entry name" value="DNA-directed RNA polymerase, insert domain"/>
    <property type="match status" value="1"/>
</dbReference>
<evidence type="ECO:0000256" key="4">
    <source>
        <dbReference type="ARBA" id="ARBA00023163"/>
    </source>
</evidence>
<evidence type="ECO:0000259" key="5">
    <source>
        <dbReference type="SMART" id="SM00662"/>
    </source>
</evidence>
<dbReference type="SUPFAM" id="SSF55257">
    <property type="entry name" value="RBP11-like subunits of RNA polymerase"/>
    <property type="match status" value="2"/>
</dbReference>
<proteinExistence type="predicted"/>
<feature type="domain" description="DNA-directed RNA polymerase RpoA/D/Rpb3-type" evidence="5">
    <location>
        <begin position="14"/>
        <end position="260"/>
    </location>
</feature>
<name>A0AB39JFC1_9VIRU</name>
<dbReference type="GO" id="GO:0044423">
    <property type="term" value="C:virion component"/>
    <property type="evidence" value="ECO:0007669"/>
    <property type="project" value="UniProtKB-KW"/>
</dbReference>